<dbReference type="InterPro" id="IPR000182">
    <property type="entry name" value="GNAT_dom"/>
</dbReference>
<proteinExistence type="predicted"/>
<evidence type="ECO:0000259" key="1">
    <source>
        <dbReference type="PROSITE" id="PS51186"/>
    </source>
</evidence>
<name>A0A0G1N673_9BACT</name>
<protein>
    <recommendedName>
        <fullName evidence="1">N-acetyltransferase domain-containing protein</fullName>
    </recommendedName>
</protein>
<organism evidence="2 3">
    <name type="scientific">Candidatus Jorgensenbacteria bacterium GW2011_GWA2_45_9</name>
    <dbReference type="NCBI Taxonomy" id="1618663"/>
    <lineage>
        <taxon>Bacteria</taxon>
        <taxon>Candidatus Joergenseniibacteriota</taxon>
    </lineage>
</organism>
<dbReference type="GO" id="GO:0016747">
    <property type="term" value="F:acyltransferase activity, transferring groups other than amino-acyl groups"/>
    <property type="evidence" value="ECO:0007669"/>
    <property type="project" value="InterPro"/>
</dbReference>
<evidence type="ECO:0000313" key="3">
    <source>
        <dbReference type="Proteomes" id="UP000034727"/>
    </source>
</evidence>
<gene>
    <name evidence="2" type="ORF">UX22_C0003G0017</name>
</gene>
<comment type="caution">
    <text evidence="2">The sequence shown here is derived from an EMBL/GenBank/DDBJ whole genome shotgun (WGS) entry which is preliminary data.</text>
</comment>
<accession>A0A0G1N673</accession>
<dbReference type="Gene3D" id="3.40.630.30">
    <property type="match status" value="1"/>
</dbReference>
<dbReference type="EMBL" id="LCLJ01000003">
    <property type="protein sequence ID" value="KKU15792.1"/>
    <property type="molecule type" value="Genomic_DNA"/>
</dbReference>
<dbReference type="SUPFAM" id="SSF55729">
    <property type="entry name" value="Acyl-CoA N-acyltransferases (Nat)"/>
    <property type="match status" value="1"/>
</dbReference>
<reference evidence="2 3" key="1">
    <citation type="journal article" date="2015" name="Nature">
        <title>rRNA introns, odd ribosomes, and small enigmatic genomes across a large radiation of phyla.</title>
        <authorList>
            <person name="Brown C.T."/>
            <person name="Hug L.A."/>
            <person name="Thomas B.C."/>
            <person name="Sharon I."/>
            <person name="Castelle C.J."/>
            <person name="Singh A."/>
            <person name="Wilkins M.J."/>
            <person name="Williams K.H."/>
            <person name="Banfield J.F."/>
        </authorList>
    </citation>
    <scope>NUCLEOTIDE SEQUENCE [LARGE SCALE GENOMIC DNA]</scope>
</reference>
<dbReference type="Pfam" id="PF13508">
    <property type="entry name" value="Acetyltransf_7"/>
    <property type="match status" value="1"/>
</dbReference>
<dbReference type="InterPro" id="IPR016181">
    <property type="entry name" value="Acyl_CoA_acyltransferase"/>
</dbReference>
<dbReference type="AlphaFoldDB" id="A0A0G1N673"/>
<dbReference type="Proteomes" id="UP000034727">
    <property type="component" value="Unassembled WGS sequence"/>
</dbReference>
<evidence type="ECO:0000313" key="2">
    <source>
        <dbReference type="EMBL" id="KKU15792.1"/>
    </source>
</evidence>
<sequence length="164" mass="18945">MITIRKTKNSDIKTLASIYEQTYNAEKTGEFWDTSKAKALLDFYFNLKTFIGLTALSDKKICGAFFSFIKPWWDGKHLAEGELFIHPKYQNKGIGTQLYLVMMKTAYKRGCIVHDLLAYKKPATWYKKIGFKRTSLAHLSGQIKEVILLINSQNRKIKNRAPRS</sequence>
<dbReference type="CDD" id="cd04301">
    <property type="entry name" value="NAT_SF"/>
    <property type="match status" value="1"/>
</dbReference>
<dbReference type="PROSITE" id="PS51186">
    <property type="entry name" value="GNAT"/>
    <property type="match status" value="1"/>
</dbReference>
<feature type="domain" description="N-acetyltransferase" evidence="1">
    <location>
        <begin position="2"/>
        <end position="156"/>
    </location>
</feature>